<comment type="function">
    <text evidence="1 12">Subunit of the oligosaccharyl transferase (OST) complex that catalyzes the initial transfer of a defined glycan (Glc(3)Man(9)GlcNAc(2) in eukaryotes) from the lipid carrier dolichol-pyrophosphate to an asparagine residue within an Asn-X-Ser/Thr consensus motif in nascent polypeptide chains, the first step in protein N-glycosylation. N-glycosylation occurs cotranslationally and the complex associates with the Sec61 complex at the channel-forming translocon complex that mediates protein translocation across the endoplasmic reticulum (ER). All subunits are required for a maximal enzyme activity.</text>
</comment>
<dbReference type="UniPathway" id="UPA00378"/>
<evidence type="ECO:0000256" key="1">
    <source>
        <dbReference type="ARBA" id="ARBA00002791"/>
    </source>
</evidence>
<dbReference type="EMBL" id="GHBY01000138">
    <property type="protein sequence ID" value="MUP40315.1"/>
    <property type="molecule type" value="Transcribed_RNA"/>
</dbReference>
<dbReference type="Pfam" id="PF23861">
    <property type="entry name" value="Ribophorin_II_2nd"/>
    <property type="match status" value="1"/>
</dbReference>
<dbReference type="InterPro" id="IPR055373">
    <property type="entry name" value="Ribophorin_II_N"/>
</dbReference>
<evidence type="ECO:0000256" key="8">
    <source>
        <dbReference type="ARBA" id="ARBA00022824"/>
    </source>
</evidence>
<dbReference type="GO" id="GO:0006487">
    <property type="term" value="P:protein N-linked glycosylation"/>
    <property type="evidence" value="ECO:0007669"/>
    <property type="project" value="UniProtKB-UniRule"/>
</dbReference>
<feature type="domain" description="Ribophorin II N-terminal" evidence="13">
    <location>
        <begin position="31"/>
        <end position="265"/>
    </location>
</feature>
<feature type="signal peptide" evidence="12">
    <location>
        <begin position="1"/>
        <end position="20"/>
    </location>
</feature>
<accession>A0A646QHI0</accession>
<comment type="subunit">
    <text evidence="11">Component of the oligosaccharyltransferase (OST) complex. OST exists in two different complex forms which contain common core subunits RPN1, RPN2, OST48, OST4, DAD1 and TMEM258, either STT3A or STT3B as catalytic subunits, and form-specific accessory subunits. STT3A complex assembly occurs through the formation of 3 subcomplexes. Subcomplex 1 contains RPN1 and TMEM258, subcomplex 2 contains the STT3A-specific subunits STT3A, DC2/OSTC, and KCP2 as well as the core subunit OST4, and subcomplex 3 contains RPN2, DAD1, and OST48. The STT3A complex can form stable complexes with the Sec61 complex or with both the Sec61 and TRAP complexes. Interacts with DDI2. Interacts with TMEM35A/NACHO.</text>
</comment>
<sequence>MPGIGGILVLLMVIFMSAIAAPPATSISDFITQHDRVRLKAVFESARPYQDLAAVHYSILGNKLLGETLSNSAEACQFITSKVDASNLESIYHASAVTKVIPSCKLNLPNTAQQTVNNALLEDTSVADLFYAVLASNRLGYKYDSAKVLQTLLSALKKDDSVLNLGYAFHIASLLSVDVNSIFERIEDAIVQADEVDNKMAQFEGGLSITAIIISGAYRLAEHMKKPPVIDKEKCIKFANYFLSRKHVQVVRAAFHLLDVVTVLTTNKYHIPVAITLASKIAVSNQDPIVQIRVTNLLGSPLSQLTVTIDTATHLEDEAVVLSKKPLLSLKGDSSLFELNFLQSKPTRGFYRLLISAVPSKADDRLIGNIGAPIEVKVMTEVTVESLEIGTVDVDQATSSKMSKVVYPNKLPAILEADYHQKIQMKFTIKDKNDGTMIAHQVFIKLTNKQTKQEIIFVSEPDSSLVYRFDMDISSKAKDFGYLSGEYQLDLILGDAIISNPFLWLIADVELSFPDNPSPSPPQENQYAPKQEIKHIFREPEKRPSTVVSNTFTALTLAPLLLLFILWYKIGVNFYNFHLSLGTIGFHVGLSAIFGLFTVFWLNLNMFTTLKYLALLGTVTFLCGNGMLSKIAASRKKD</sequence>
<evidence type="ECO:0000256" key="11">
    <source>
        <dbReference type="ARBA" id="ARBA00046750"/>
    </source>
</evidence>
<name>A0A646QHI0_9MYRI</name>
<evidence type="ECO:0000256" key="7">
    <source>
        <dbReference type="ARBA" id="ARBA00022729"/>
    </source>
</evidence>
<comment type="similarity">
    <text evidence="4 12">Belongs to the SWP1 family.</text>
</comment>
<feature type="transmembrane region" description="Helical" evidence="12">
    <location>
        <begin position="547"/>
        <end position="567"/>
    </location>
</feature>
<evidence type="ECO:0000256" key="12">
    <source>
        <dbReference type="RuleBase" id="RU366029"/>
    </source>
</evidence>
<reference evidence="17" key="1">
    <citation type="submission" date="2018-11" db="EMBL/GenBank/DDBJ databases">
        <title>Venom-gland transcriptomics and venom proteomics of the Florida green centipede (Hemiscolopendra marginata) reveal sex-based variation in a centipede venom.</title>
        <authorList>
            <person name="Nystrom G.S."/>
            <person name="Ward M.J."/>
            <person name="Ellsworth S.A."/>
            <person name="Rokyta D.R."/>
        </authorList>
    </citation>
    <scope>NUCLEOTIDE SEQUENCE</scope>
    <source>
        <tissue evidence="17">Venom gland</tissue>
    </source>
</reference>
<evidence type="ECO:0000259" key="16">
    <source>
        <dbReference type="Pfam" id="PF25147"/>
    </source>
</evidence>
<dbReference type="PANTHER" id="PTHR12640">
    <property type="entry name" value="RIBOPHORIN II"/>
    <property type="match status" value="1"/>
</dbReference>
<dbReference type="GO" id="GO:0008250">
    <property type="term" value="C:oligosaccharyltransferase complex"/>
    <property type="evidence" value="ECO:0007669"/>
    <property type="project" value="UniProtKB-UniRule"/>
</dbReference>
<organism evidence="17">
    <name type="scientific">Hemiscolopendra marginata</name>
    <dbReference type="NCBI Taxonomy" id="943146"/>
    <lineage>
        <taxon>Eukaryota</taxon>
        <taxon>Metazoa</taxon>
        <taxon>Ecdysozoa</taxon>
        <taxon>Arthropoda</taxon>
        <taxon>Myriapoda</taxon>
        <taxon>Chilopoda</taxon>
        <taxon>Pleurostigmophora</taxon>
        <taxon>Scolopendromorpha</taxon>
        <taxon>Scolopendridae</taxon>
        <taxon>Hemiscolopendra</taxon>
    </lineage>
</organism>
<dbReference type="AlphaFoldDB" id="A0A646QHI0"/>
<dbReference type="PANTHER" id="PTHR12640:SF0">
    <property type="entry name" value="DOLICHYL-DIPHOSPHOOLIGOSACCHARIDE--PROTEIN GLYCOSYLTRANSFERASE SUBUNIT 2"/>
    <property type="match status" value="1"/>
</dbReference>
<evidence type="ECO:0000256" key="5">
    <source>
        <dbReference type="ARBA" id="ARBA00017612"/>
    </source>
</evidence>
<keyword evidence="10 12" id="KW-0472">Membrane</keyword>
<keyword evidence="9 12" id="KW-1133">Transmembrane helix</keyword>
<keyword evidence="6 12" id="KW-0812">Transmembrane</keyword>
<feature type="domain" description="Ribophorin II second" evidence="15">
    <location>
        <begin position="273"/>
        <end position="378"/>
    </location>
</feature>
<evidence type="ECO:0000256" key="3">
    <source>
        <dbReference type="ARBA" id="ARBA00004922"/>
    </source>
</evidence>
<proteinExistence type="inferred from homology"/>
<protein>
    <recommendedName>
        <fullName evidence="5 12">Dolichyl-diphosphooligosaccharide--protein glycosyltransferase subunit 2</fullName>
    </recommendedName>
    <alternativeName>
        <fullName evidence="12">Ribophorin-2</fullName>
    </alternativeName>
</protein>
<evidence type="ECO:0000259" key="15">
    <source>
        <dbReference type="Pfam" id="PF23861"/>
    </source>
</evidence>
<dbReference type="InterPro" id="IPR055374">
    <property type="entry name" value="Ribophorin_II_3rd"/>
</dbReference>
<dbReference type="Pfam" id="PF25147">
    <property type="entry name" value="Ribophorin_II_C"/>
    <property type="match status" value="1"/>
</dbReference>
<dbReference type="InterPro" id="IPR008814">
    <property type="entry name" value="Swp1"/>
</dbReference>
<evidence type="ECO:0000256" key="2">
    <source>
        <dbReference type="ARBA" id="ARBA00004477"/>
    </source>
</evidence>
<feature type="domain" description="Ribophorin II third" evidence="14">
    <location>
        <begin position="385"/>
        <end position="511"/>
    </location>
</feature>
<feature type="transmembrane region" description="Helical" evidence="12">
    <location>
        <begin position="610"/>
        <end position="628"/>
    </location>
</feature>
<evidence type="ECO:0000256" key="6">
    <source>
        <dbReference type="ARBA" id="ARBA00022692"/>
    </source>
</evidence>
<dbReference type="InterPro" id="IPR055375">
    <property type="entry name" value="Ribophorin_II_2nd"/>
</dbReference>
<comment type="subcellular location">
    <subcellularLocation>
        <location evidence="2 12">Endoplasmic reticulum membrane</location>
        <topology evidence="2 12">Multi-pass membrane protein</topology>
    </subcellularLocation>
</comment>
<keyword evidence="8 12" id="KW-0256">Endoplasmic reticulum</keyword>
<evidence type="ECO:0000313" key="17">
    <source>
        <dbReference type="EMBL" id="MUP40315.1"/>
    </source>
</evidence>
<dbReference type="Pfam" id="PF23860">
    <property type="entry name" value="Ribophorin_II_3rd"/>
    <property type="match status" value="1"/>
</dbReference>
<evidence type="ECO:0000256" key="10">
    <source>
        <dbReference type="ARBA" id="ARBA00023136"/>
    </source>
</evidence>
<comment type="pathway">
    <text evidence="3 12">Protein modification; protein glycosylation.</text>
</comment>
<keyword evidence="7 12" id="KW-0732">Signal</keyword>
<evidence type="ECO:0000259" key="13">
    <source>
        <dbReference type="Pfam" id="PF05817"/>
    </source>
</evidence>
<dbReference type="Pfam" id="PF05817">
    <property type="entry name" value="Ribophorin_II"/>
    <property type="match status" value="1"/>
</dbReference>
<feature type="domain" description="Ribophorin II C-terminal" evidence="16">
    <location>
        <begin position="537"/>
        <end position="635"/>
    </location>
</feature>
<feature type="chain" id="PRO_5025088143" description="Dolichyl-diphosphooligosaccharide--protein glycosyltransferase subunit 2" evidence="12">
    <location>
        <begin position="21"/>
        <end position="638"/>
    </location>
</feature>
<evidence type="ECO:0000259" key="14">
    <source>
        <dbReference type="Pfam" id="PF23860"/>
    </source>
</evidence>
<dbReference type="InterPro" id="IPR056790">
    <property type="entry name" value="Ribophorin_II_C"/>
</dbReference>
<evidence type="ECO:0000256" key="4">
    <source>
        <dbReference type="ARBA" id="ARBA00009038"/>
    </source>
</evidence>
<feature type="transmembrane region" description="Helical" evidence="12">
    <location>
        <begin position="579"/>
        <end position="604"/>
    </location>
</feature>
<evidence type="ECO:0000256" key="9">
    <source>
        <dbReference type="ARBA" id="ARBA00022989"/>
    </source>
</evidence>